<evidence type="ECO:0000256" key="1">
    <source>
        <dbReference type="SAM" id="MobiDB-lite"/>
    </source>
</evidence>
<gene>
    <name evidence="2" type="ORF">A4U43_C01F14470</name>
</gene>
<feature type="region of interest" description="Disordered" evidence="1">
    <location>
        <begin position="1"/>
        <end position="30"/>
    </location>
</feature>
<reference evidence="3" key="1">
    <citation type="journal article" date="2017" name="Nat. Commun.">
        <title>The asparagus genome sheds light on the origin and evolution of a young Y chromosome.</title>
        <authorList>
            <person name="Harkess A."/>
            <person name="Zhou J."/>
            <person name="Xu C."/>
            <person name="Bowers J.E."/>
            <person name="Van der Hulst R."/>
            <person name="Ayyampalayam S."/>
            <person name="Mercati F."/>
            <person name="Riccardi P."/>
            <person name="McKain M.R."/>
            <person name="Kakrana A."/>
            <person name="Tang H."/>
            <person name="Ray J."/>
            <person name="Groenendijk J."/>
            <person name="Arikit S."/>
            <person name="Mathioni S.M."/>
            <person name="Nakano M."/>
            <person name="Shan H."/>
            <person name="Telgmann-Rauber A."/>
            <person name="Kanno A."/>
            <person name="Yue Z."/>
            <person name="Chen H."/>
            <person name="Li W."/>
            <person name="Chen Y."/>
            <person name="Xu X."/>
            <person name="Zhang Y."/>
            <person name="Luo S."/>
            <person name="Chen H."/>
            <person name="Gao J."/>
            <person name="Mao Z."/>
            <person name="Pires J.C."/>
            <person name="Luo M."/>
            <person name="Kudrna D."/>
            <person name="Wing R.A."/>
            <person name="Meyers B.C."/>
            <person name="Yi K."/>
            <person name="Kong H."/>
            <person name="Lavrijsen P."/>
            <person name="Sunseri F."/>
            <person name="Falavigna A."/>
            <person name="Ye Y."/>
            <person name="Leebens-Mack J.H."/>
            <person name="Chen G."/>
        </authorList>
    </citation>
    <scope>NUCLEOTIDE SEQUENCE [LARGE SCALE GENOMIC DNA]</scope>
    <source>
        <strain evidence="3">cv. DH0086</strain>
    </source>
</reference>
<sequence length="102" mass="11563">MPWLTTLKKPSSSQALTSLDSEPGNERSITGTSEIFRGEICSKADDFVRATIMRTEQKQGILVERENRGGSEGIRVCEREPVVWEALSEREWVEGGRIYIEF</sequence>
<accession>A0A5P1FQ55</accession>
<dbReference type="AlphaFoldDB" id="A0A5P1FQ55"/>
<proteinExistence type="predicted"/>
<name>A0A5P1FQ55_ASPOF</name>
<dbReference type="Gramene" id="ONK80154">
    <property type="protein sequence ID" value="ONK80154"/>
    <property type="gene ID" value="A4U43_C01F14470"/>
</dbReference>
<feature type="compositionally biased region" description="Polar residues" evidence="1">
    <location>
        <begin position="8"/>
        <end position="20"/>
    </location>
</feature>
<protein>
    <submittedName>
        <fullName evidence="2">Uncharacterized protein</fullName>
    </submittedName>
</protein>
<dbReference type="EMBL" id="CM007381">
    <property type="protein sequence ID" value="ONK80154.1"/>
    <property type="molecule type" value="Genomic_DNA"/>
</dbReference>
<evidence type="ECO:0000313" key="2">
    <source>
        <dbReference type="EMBL" id="ONK80154.1"/>
    </source>
</evidence>
<dbReference type="Proteomes" id="UP000243459">
    <property type="component" value="Chromosome 1"/>
</dbReference>
<evidence type="ECO:0000313" key="3">
    <source>
        <dbReference type="Proteomes" id="UP000243459"/>
    </source>
</evidence>
<organism evidence="2 3">
    <name type="scientific">Asparagus officinalis</name>
    <name type="common">Garden asparagus</name>
    <dbReference type="NCBI Taxonomy" id="4686"/>
    <lineage>
        <taxon>Eukaryota</taxon>
        <taxon>Viridiplantae</taxon>
        <taxon>Streptophyta</taxon>
        <taxon>Embryophyta</taxon>
        <taxon>Tracheophyta</taxon>
        <taxon>Spermatophyta</taxon>
        <taxon>Magnoliopsida</taxon>
        <taxon>Liliopsida</taxon>
        <taxon>Asparagales</taxon>
        <taxon>Asparagaceae</taxon>
        <taxon>Asparagoideae</taxon>
        <taxon>Asparagus</taxon>
    </lineage>
</organism>
<keyword evidence="3" id="KW-1185">Reference proteome</keyword>